<accession>A0A0A9BDB6</accession>
<sequence>MTTTSRFVIFLIISSIWLSQESGLSIASNQQFCVYIKTIECCQDAW</sequence>
<reference evidence="2" key="1">
    <citation type="submission" date="2014-09" db="EMBL/GenBank/DDBJ databases">
        <authorList>
            <person name="Magalhaes I.L.F."/>
            <person name="Oliveira U."/>
            <person name="Santos F.R."/>
            <person name="Vidigal T.H.D.A."/>
            <person name="Brescovit A.D."/>
            <person name="Santos A.J."/>
        </authorList>
    </citation>
    <scope>NUCLEOTIDE SEQUENCE</scope>
    <source>
        <tissue evidence="2">Shoot tissue taken approximately 20 cm above the soil surface</tissue>
    </source>
</reference>
<evidence type="ECO:0000313" key="2">
    <source>
        <dbReference type="EMBL" id="JAD61341.1"/>
    </source>
</evidence>
<keyword evidence="1" id="KW-0732">Signal</keyword>
<name>A0A0A9BDB6_ARUDO</name>
<evidence type="ECO:0000256" key="1">
    <source>
        <dbReference type="SAM" id="SignalP"/>
    </source>
</evidence>
<proteinExistence type="predicted"/>
<dbReference type="EMBL" id="GBRH01236554">
    <property type="protein sequence ID" value="JAD61341.1"/>
    <property type="molecule type" value="Transcribed_RNA"/>
</dbReference>
<feature type="chain" id="PRO_5002062881" evidence="1">
    <location>
        <begin position="24"/>
        <end position="46"/>
    </location>
</feature>
<protein>
    <submittedName>
        <fullName evidence="2">Uncharacterized protein</fullName>
    </submittedName>
</protein>
<reference evidence="2" key="2">
    <citation type="journal article" date="2015" name="Data Brief">
        <title>Shoot transcriptome of the giant reed, Arundo donax.</title>
        <authorList>
            <person name="Barrero R.A."/>
            <person name="Guerrero F.D."/>
            <person name="Moolhuijzen P."/>
            <person name="Goolsby J.A."/>
            <person name="Tidwell J."/>
            <person name="Bellgard S.E."/>
            <person name="Bellgard M.I."/>
        </authorList>
    </citation>
    <scope>NUCLEOTIDE SEQUENCE</scope>
    <source>
        <tissue evidence="2">Shoot tissue taken approximately 20 cm above the soil surface</tissue>
    </source>
</reference>
<dbReference type="AlphaFoldDB" id="A0A0A9BDB6"/>
<feature type="signal peptide" evidence="1">
    <location>
        <begin position="1"/>
        <end position="23"/>
    </location>
</feature>
<organism evidence="2">
    <name type="scientific">Arundo donax</name>
    <name type="common">Giant reed</name>
    <name type="synonym">Donax arundinaceus</name>
    <dbReference type="NCBI Taxonomy" id="35708"/>
    <lineage>
        <taxon>Eukaryota</taxon>
        <taxon>Viridiplantae</taxon>
        <taxon>Streptophyta</taxon>
        <taxon>Embryophyta</taxon>
        <taxon>Tracheophyta</taxon>
        <taxon>Spermatophyta</taxon>
        <taxon>Magnoliopsida</taxon>
        <taxon>Liliopsida</taxon>
        <taxon>Poales</taxon>
        <taxon>Poaceae</taxon>
        <taxon>PACMAD clade</taxon>
        <taxon>Arundinoideae</taxon>
        <taxon>Arundineae</taxon>
        <taxon>Arundo</taxon>
    </lineage>
</organism>